<evidence type="ECO:0000313" key="1">
    <source>
        <dbReference type="EMBL" id="NEM91381.1"/>
    </source>
</evidence>
<gene>
    <name evidence="1" type="ORF">G3T37_08420</name>
</gene>
<dbReference type="EMBL" id="JAAGWZ010000002">
    <property type="protein sequence ID" value="NEM91381.1"/>
    <property type="molecule type" value="Genomic_DNA"/>
</dbReference>
<dbReference type="InterPro" id="IPR024997">
    <property type="entry name" value="DUF3892"/>
</dbReference>
<keyword evidence="2" id="KW-1185">Reference proteome</keyword>
<proteinExistence type="predicted"/>
<dbReference type="Pfam" id="PF13031">
    <property type="entry name" value="DUF3892"/>
    <property type="match status" value="1"/>
</dbReference>
<comment type="caution">
    <text evidence="1">The sequence shown here is derived from an EMBL/GenBank/DDBJ whole genome shotgun (WGS) entry which is preliminary data.</text>
</comment>
<name>A0A7C9TR48_9MICO</name>
<organism evidence="1 2">
    <name type="scientific">Galbitalea soli</name>
    <dbReference type="NCBI Taxonomy" id="1268042"/>
    <lineage>
        <taxon>Bacteria</taxon>
        <taxon>Bacillati</taxon>
        <taxon>Actinomycetota</taxon>
        <taxon>Actinomycetes</taxon>
        <taxon>Micrococcales</taxon>
        <taxon>Microbacteriaceae</taxon>
        <taxon>Galbitalea</taxon>
    </lineage>
</organism>
<sequence>MTSYTVTKVRKQLSSDRSHRHIEGVITATGLYYSRSQVVNSINAGDTWSTSAGGYTATIRTAISCPRANCFAAPYIRTAPDSTKLDNLENLPEG</sequence>
<dbReference type="AlphaFoldDB" id="A0A7C9TR48"/>
<accession>A0A7C9TR48</accession>
<dbReference type="Proteomes" id="UP000479756">
    <property type="component" value="Unassembled WGS sequence"/>
</dbReference>
<evidence type="ECO:0000313" key="2">
    <source>
        <dbReference type="Proteomes" id="UP000479756"/>
    </source>
</evidence>
<reference evidence="1 2" key="1">
    <citation type="journal article" date="2014" name="Int. J. Syst. Evol. Microbiol.">
        <title>Description of Galbitalea soli gen. nov., sp. nov., and Frondihabitans sucicola sp. nov.</title>
        <authorList>
            <person name="Kim S.J."/>
            <person name="Lim J.M."/>
            <person name="Ahn J.H."/>
            <person name="Weon H.Y."/>
            <person name="Hamada M."/>
            <person name="Suzuki K."/>
            <person name="Ahn T.Y."/>
            <person name="Kwon S.W."/>
        </authorList>
    </citation>
    <scope>NUCLEOTIDE SEQUENCE [LARGE SCALE GENOMIC DNA]</scope>
    <source>
        <strain evidence="1 2">NBRC 108727</strain>
    </source>
</reference>
<dbReference type="RefSeq" id="WP_163473056.1">
    <property type="nucleotide sequence ID" value="NZ_JAAGWZ010000002.1"/>
</dbReference>
<protein>
    <submittedName>
        <fullName evidence="1">DUF3892 domain-containing protein</fullName>
    </submittedName>
</protein>